<evidence type="ECO:0000259" key="2">
    <source>
        <dbReference type="Pfam" id="PF13581"/>
    </source>
</evidence>
<dbReference type="InterPro" id="IPR050267">
    <property type="entry name" value="Anti-sigma-factor_SerPK"/>
</dbReference>
<dbReference type="InterPro" id="IPR036890">
    <property type="entry name" value="HATPase_C_sf"/>
</dbReference>
<gene>
    <name evidence="3" type="ORF">HNR21_001962</name>
</gene>
<keyword evidence="4" id="KW-1185">Reference proteome</keyword>
<dbReference type="PANTHER" id="PTHR35526">
    <property type="entry name" value="ANTI-SIGMA-F FACTOR RSBW-RELATED"/>
    <property type="match status" value="1"/>
</dbReference>
<dbReference type="AlphaFoldDB" id="A0A7W3MW92"/>
<name>A0A7W3MW92_9ACTN</name>
<keyword evidence="1" id="KW-0418">Kinase</keyword>
<dbReference type="PANTHER" id="PTHR35526:SF3">
    <property type="entry name" value="ANTI-SIGMA-F FACTOR RSBW"/>
    <property type="match status" value="1"/>
</dbReference>
<dbReference type="SUPFAM" id="SSF55874">
    <property type="entry name" value="ATPase domain of HSP90 chaperone/DNA topoisomerase II/histidine kinase"/>
    <property type="match status" value="1"/>
</dbReference>
<dbReference type="Gene3D" id="3.30.565.10">
    <property type="entry name" value="Histidine kinase-like ATPase, C-terminal domain"/>
    <property type="match status" value="1"/>
</dbReference>
<dbReference type="RefSeq" id="WP_182704953.1">
    <property type="nucleotide sequence ID" value="NZ_JACJII010000001.1"/>
</dbReference>
<accession>A0A7W3MW92</accession>
<dbReference type="EMBL" id="JACJII010000001">
    <property type="protein sequence ID" value="MBA9003080.1"/>
    <property type="molecule type" value="Genomic_DNA"/>
</dbReference>
<organism evidence="3 4">
    <name type="scientific">Thermomonospora cellulosilytica</name>
    <dbReference type="NCBI Taxonomy" id="1411118"/>
    <lineage>
        <taxon>Bacteria</taxon>
        <taxon>Bacillati</taxon>
        <taxon>Actinomycetota</taxon>
        <taxon>Actinomycetes</taxon>
        <taxon>Streptosporangiales</taxon>
        <taxon>Thermomonosporaceae</taxon>
        <taxon>Thermomonospora</taxon>
    </lineage>
</organism>
<dbReference type="Pfam" id="PF13581">
    <property type="entry name" value="HATPase_c_2"/>
    <property type="match status" value="1"/>
</dbReference>
<evidence type="ECO:0000313" key="3">
    <source>
        <dbReference type="EMBL" id="MBA9003080.1"/>
    </source>
</evidence>
<comment type="caution">
    <text evidence="3">The sequence shown here is derived from an EMBL/GenBank/DDBJ whole genome shotgun (WGS) entry which is preliminary data.</text>
</comment>
<dbReference type="InterPro" id="IPR003594">
    <property type="entry name" value="HATPase_dom"/>
</dbReference>
<feature type="domain" description="Histidine kinase/HSP90-like ATPase" evidence="2">
    <location>
        <begin position="66"/>
        <end position="177"/>
    </location>
</feature>
<evidence type="ECO:0000256" key="1">
    <source>
        <dbReference type="ARBA" id="ARBA00022527"/>
    </source>
</evidence>
<dbReference type="GO" id="GO:0004674">
    <property type="term" value="F:protein serine/threonine kinase activity"/>
    <property type="evidence" value="ECO:0007669"/>
    <property type="project" value="UniProtKB-KW"/>
</dbReference>
<keyword evidence="1" id="KW-0723">Serine/threonine-protein kinase</keyword>
<evidence type="ECO:0000313" key="4">
    <source>
        <dbReference type="Proteomes" id="UP000539313"/>
    </source>
</evidence>
<dbReference type="CDD" id="cd16936">
    <property type="entry name" value="HATPase_RsbW-like"/>
    <property type="match status" value="1"/>
</dbReference>
<dbReference type="Proteomes" id="UP000539313">
    <property type="component" value="Unassembled WGS sequence"/>
</dbReference>
<reference evidence="3 4" key="1">
    <citation type="submission" date="2020-08" db="EMBL/GenBank/DDBJ databases">
        <title>Sequencing the genomes of 1000 actinobacteria strains.</title>
        <authorList>
            <person name="Klenk H.-P."/>
        </authorList>
    </citation>
    <scope>NUCLEOTIDE SEQUENCE [LARGE SCALE GENOMIC DNA]</scope>
    <source>
        <strain evidence="3 4">DSM 45823</strain>
    </source>
</reference>
<sequence length="200" mass="20828">MTVGDEVFPDGGRAARVNGLPVLAGGVGGVIRMGDESMGKCTIGYGSAAAWLRSPEPMRWRRTYPGRADQVAVARKFAVSLFAGTGYEEEVAFIVSELAANAIRHTNSGHHGGWFGVELVLDDVAYIGVTDQGGGGVPTVVPETPGEPQAEHGRGLRAVSQLAMALGIHGSPNGGHTVWADLDLCVETSTRPDLHAVLAS</sequence>
<keyword evidence="1" id="KW-0808">Transferase</keyword>
<protein>
    <submittedName>
        <fullName evidence="3">Anti-sigma regulatory factor (Ser/Thr protein kinase)</fullName>
    </submittedName>
</protein>
<proteinExistence type="predicted"/>